<feature type="transmembrane region" description="Helical" evidence="8">
    <location>
        <begin position="384"/>
        <end position="403"/>
    </location>
</feature>
<dbReference type="GeneID" id="94441082"/>
<evidence type="ECO:0000313" key="10">
    <source>
        <dbReference type="EMBL" id="PXX80057.1"/>
    </source>
</evidence>
<keyword evidence="4 7" id="KW-0812">Transmembrane</keyword>
<dbReference type="PANTHER" id="PTHR42703:SF1">
    <property type="entry name" value="NA(+)_H(+) ANTIPORTER SUBUNIT D1"/>
    <property type="match status" value="1"/>
</dbReference>
<dbReference type="GO" id="GO:0005886">
    <property type="term" value="C:plasma membrane"/>
    <property type="evidence" value="ECO:0007669"/>
    <property type="project" value="UniProtKB-SubCell"/>
</dbReference>
<comment type="subcellular location">
    <subcellularLocation>
        <location evidence="1">Cell membrane</location>
        <topology evidence="1">Multi-pass membrane protein</topology>
    </subcellularLocation>
    <subcellularLocation>
        <location evidence="7">Membrane</location>
        <topology evidence="7">Multi-pass membrane protein</topology>
    </subcellularLocation>
</comment>
<keyword evidence="6 8" id="KW-0472">Membrane</keyword>
<dbReference type="AlphaFoldDB" id="A0A318LEI2"/>
<feature type="transmembrane region" description="Helical" evidence="8">
    <location>
        <begin position="288"/>
        <end position="307"/>
    </location>
</feature>
<feature type="transmembrane region" description="Helical" evidence="8">
    <location>
        <begin position="213"/>
        <end position="234"/>
    </location>
</feature>
<keyword evidence="5 8" id="KW-1133">Transmembrane helix</keyword>
<dbReference type="Proteomes" id="UP000247612">
    <property type="component" value="Unassembled WGS sequence"/>
</dbReference>
<dbReference type="InterPro" id="IPR050586">
    <property type="entry name" value="CPA3_Na-H_Antiporter_D"/>
</dbReference>
<dbReference type="PANTHER" id="PTHR42703">
    <property type="entry name" value="NADH DEHYDROGENASE"/>
    <property type="match status" value="1"/>
</dbReference>
<sequence>MSINWIHNFPFFSIFLAMLGGILTALLNDGKKALRLNQLITLIVAILSLCLLLNVTANNESFTFMMGHFPAPWGNELRAGPLEALMAFVFSILMFLTVTGGQREIFTDVVSDKVKYFFIMINLIFGSILALIYTNDVFTAYVFIEINTIASCAVVMAKGHGRSIIASIHYLIMSSLGSGLFLIGLCLLYDITGHLLMPNIQEQLILLSRSGEYALPLTVVCGLVFIGLAIKSALFPFHTMLPNAYDNSTSAGAGILSGLVLKSYIILILKFIFQVFSLEVIQALKIENVLFVFGIVGMIMGSIYAFREVRIKKMLAYSSVAQIGYIFMGFGIGNMAGFTASCFHILAHAATKTLLFVSVGSLIETNGGKTGIRDLQGAGRLNPFAGVAYSVGALSMVGIPLFAGFASKYYFALSAAGGKLQLSIVLTALAISMILNAIYFIPTVISIWSKPEGEIKPKAEPTFSFKCVCVAFMMINFILGIFFQPIVAVIEQGLRLLG</sequence>
<feature type="transmembrane region" description="Helical" evidence="8">
    <location>
        <begin position="116"/>
        <end position="134"/>
    </location>
</feature>
<evidence type="ECO:0000256" key="5">
    <source>
        <dbReference type="ARBA" id="ARBA00022989"/>
    </source>
</evidence>
<feature type="transmembrane region" description="Helical" evidence="8">
    <location>
        <begin position="77"/>
        <end position="96"/>
    </location>
</feature>
<dbReference type="GO" id="GO:0008137">
    <property type="term" value="F:NADH dehydrogenase (ubiquinone) activity"/>
    <property type="evidence" value="ECO:0007669"/>
    <property type="project" value="InterPro"/>
</dbReference>
<feature type="transmembrane region" description="Helical" evidence="8">
    <location>
        <begin position="169"/>
        <end position="193"/>
    </location>
</feature>
<feature type="transmembrane region" description="Helical" evidence="8">
    <location>
        <begin position="140"/>
        <end position="157"/>
    </location>
</feature>
<feature type="transmembrane region" description="Helical" evidence="8">
    <location>
        <begin position="345"/>
        <end position="363"/>
    </location>
</feature>
<feature type="transmembrane region" description="Helical" evidence="8">
    <location>
        <begin position="468"/>
        <end position="490"/>
    </location>
</feature>
<dbReference type="InterPro" id="IPR001750">
    <property type="entry name" value="ND/Mrp_TM"/>
</dbReference>
<feature type="transmembrane region" description="Helical" evidence="8">
    <location>
        <begin position="314"/>
        <end position="333"/>
    </location>
</feature>
<evidence type="ECO:0000256" key="3">
    <source>
        <dbReference type="ARBA" id="ARBA00022475"/>
    </source>
</evidence>
<dbReference type="STRING" id="1034346.GCA_000313565_01553"/>
<comment type="similarity">
    <text evidence="2">Belongs to the CPA3 antiporters (TC 2.A.63) subunit D family.</text>
</comment>
<evidence type="ECO:0000256" key="4">
    <source>
        <dbReference type="ARBA" id="ARBA00022692"/>
    </source>
</evidence>
<keyword evidence="3" id="KW-1003">Cell membrane</keyword>
<dbReference type="PRINTS" id="PR01437">
    <property type="entry name" value="NUOXDRDTASE4"/>
</dbReference>
<protein>
    <submittedName>
        <fullName evidence="10">Multisubunit sodium/proton antiporter MrpD subunit</fullName>
    </submittedName>
</protein>
<evidence type="ECO:0000256" key="1">
    <source>
        <dbReference type="ARBA" id="ARBA00004651"/>
    </source>
</evidence>
<evidence type="ECO:0000256" key="7">
    <source>
        <dbReference type="RuleBase" id="RU000320"/>
    </source>
</evidence>
<evidence type="ECO:0000313" key="11">
    <source>
        <dbReference type="Proteomes" id="UP000247612"/>
    </source>
</evidence>
<gene>
    <name evidence="10" type="ORF">DES51_10459</name>
</gene>
<name>A0A318LEI2_9FIRM</name>
<proteinExistence type="inferred from homology"/>
<evidence type="ECO:0000256" key="8">
    <source>
        <dbReference type="SAM" id="Phobius"/>
    </source>
</evidence>
<evidence type="ECO:0000256" key="6">
    <source>
        <dbReference type="ARBA" id="ARBA00023136"/>
    </source>
</evidence>
<organism evidence="10 11">
    <name type="scientific">Dielma fastidiosa</name>
    <dbReference type="NCBI Taxonomy" id="1034346"/>
    <lineage>
        <taxon>Bacteria</taxon>
        <taxon>Bacillati</taxon>
        <taxon>Bacillota</taxon>
        <taxon>Erysipelotrichia</taxon>
        <taxon>Erysipelotrichales</taxon>
        <taxon>Erysipelotrichaceae</taxon>
        <taxon>Dielma</taxon>
    </lineage>
</organism>
<reference evidence="10 11" key="1">
    <citation type="submission" date="2018-05" db="EMBL/GenBank/DDBJ databases">
        <title>Genomic Encyclopedia of Type Strains, Phase IV (KMG-IV): sequencing the most valuable type-strain genomes for metagenomic binning, comparative biology and taxonomic classification.</title>
        <authorList>
            <person name="Goeker M."/>
        </authorList>
    </citation>
    <scope>NUCLEOTIDE SEQUENCE [LARGE SCALE GENOMIC DNA]</scope>
    <source>
        <strain evidence="10 11">JC118</strain>
    </source>
</reference>
<evidence type="ECO:0000259" key="9">
    <source>
        <dbReference type="Pfam" id="PF00361"/>
    </source>
</evidence>
<feature type="transmembrane region" description="Helical" evidence="8">
    <location>
        <begin position="255"/>
        <end position="276"/>
    </location>
</feature>
<feature type="transmembrane region" description="Helical" evidence="8">
    <location>
        <begin position="6"/>
        <end position="27"/>
    </location>
</feature>
<feature type="transmembrane region" description="Helical" evidence="8">
    <location>
        <begin position="423"/>
        <end position="448"/>
    </location>
</feature>
<evidence type="ECO:0000256" key="2">
    <source>
        <dbReference type="ARBA" id="ARBA00005346"/>
    </source>
</evidence>
<dbReference type="GO" id="GO:0042773">
    <property type="term" value="P:ATP synthesis coupled electron transport"/>
    <property type="evidence" value="ECO:0007669"/>
    <property type="project" value="InterPro"/>
</dbReference>
<dbReference type="RefSeq" id="WP_022937856.1">
    <property type="nucleotide sequence ID" value="NZ_CABKRQ010000004.1"/>
</dbReference>
<accession>A0A318LEI2</accession>
<feature type="transmembrane region" description="Helical" evidence="8">
    <location>
        <begin position="39"/>
        <end position="57"/>
    </location>
</feature>
<comment type="caution">
    <text evidence="10">The sequence shown here is derived from an EMBL/GenBank/DDBJ whole genome shotgun (WGS) entry which is preliminary data.</text>
</comment>
<dbReference type="EMBL" id="QJKH01000004">
    <property type="protein sequence ID" value="PXX80057.1"/>
    <property type="molecule type" value="Genomic_DNA"/>
</dbReference>
<keyword evidence="11" id="KW-1185">Reference proteome</keyword>
<dbReference type="InterPro" id="IPR003918">
    <property type="entry name" value="NADH_UbQ_OxRdtase"/>
</dbReference>
<dbReference type="Pfam" id="PF00361">
    <property type="entry name" value="Proton_antipo_M"/>
    <property type="match status" value="1"/>
</dbReference>
<feature type="domain" description="NADH:quinone oxidoreductase/Mrp antiporter transmembrane" evidence="9">
    <location>
        <begin position="135"/>
        <end position="425"/>
    </location>
</feature>